<protein>
    <submittedName>
        <fullName evidence="1">Uncharacterized protein</fullName>
    </submittedName>
</protein>
<evidence type="ECO:0000313" key="1">
    <source>
        <dbReference type="EMBL" id="JAD27013.1"/>
    </source>
</evidence>
<dbReference type="AlphaFoldDB" id="A0A0A8YMZ9"/>
<accession>A0A0A8YMZ9</accession>
<dbReference type="EMBL" id="GBRH01270882">
    <property type="protein sequence ID" value="JAD27013.1"/>
    <property type="molecule type" value="Transcribed_RNA"/>
</dbReference>
<reference evidence="1" key="1">
    <citation type="submission" date="2014-09" db="EMBL/GenBank/DDBJ databases">
        <authorList>
            <person name="Magalhaes I.L.F."/>
            <person name="Oliveira U."/>
            <person name="Santos F.R."/>
            <person name="Vidigal T.H.D.A."/>
            <person name="Brescovit A.D."/>
            <person name="Santos A.J."/>
        </authorList>
    </citation>
    <scope>NUCLEOTIDE SEQUENCE</scope>
    <source>
        <tissue evidence="1">Shoot tissue taken approximately 20 cm above the soil surface</tissue>
    </source>
</reference>
<organism evidence="1">
    <name type="scientific">Arundo donax</name>
    <name type="common">Giant reed</name>
    <name type="synonym">Donax arundinaceus</name>
    <dbReference type="NCBI Taxonomy" id="35708"/>
    <lineage>
        <taxon>Eukaryota</taxon>
        <taxon>Viridiplantae</taxon>
        <taxon>Streptophyta</taxon>
        <taxon>Embryophyta</taxon>
        <taxon>Tracheophyta</taxon>
        <taxon>Spermatophyta</taxon>
        <taxon>Magnoliopsida</taxon>
        <taxon>Liliopsida</taxon>
        <taxon>Poales</taxon>
        <taxon>Poaceae</taxon>
        <taxon>PACMAD clade</taxon>
        <taxon>Arundinoideae</taxon>
        <taxon>Arundineae</taxon>
        <taxon>Arundo</taxon>
    </lineage>
</organism>
<proteinExistence type="predicted"/>
<sequence length="67" mass="7270">MLFSEAFKRWHSISSSSLTLQVSEFSADCSPEWFPASPESKCVPFASGCARSAGPSILESVSWPSKL</sequence>
<reference evidence="1" key="2">
    <citation type="journal article" date="2015" name="Data Brief">
        <title>Shoot transcriptome of the giant reed, Arundo donax.</title>
        <authorList>
            <person name="Barrero R.A."/>
            <person name="Guerrero F.D."/>
            <person name="Moolhuijzen P."/>
            <person name="Goolsby J.A."/>
            <person name="Tidwell J."/>
            <person name="Bellgard S.E."/>
            <person name="Bellgard M.I."/>
        </authorList>
    </citation>
    <scope>NUCLEOTIDE SEQUENCE</scope>
    <source>
        <tissue evidence="1">Shoot tissue taken approximately 20 cm above the soil surface</tissue>
    </source>
</reference>
<name>A0A0A8YMZ9_ARUDO</name>